<feature type="compositionally biased region" description="Basic residues" evidence="3">
    <location>
        <begin position="572"/>
        <end position="582"/>
    </location>
</feature>
<sequence>MIRHMGGKPKTAKRALIVVRLSRVTEATTSPERQLQACRELCAQRGYEVIGVAEDLDVSAGATTPFDRPQLGKWLRERHHEVDVLVFYRMDRLVRRLLDLAEMIRWAQDHRIVLVSATESFLDLSQPFGDIIALLVAKVAEMELEAISARNHAAFKHNFAAGKWRGGVPPWGYKPERVDGWRLVQDPEQVEVIHEVVKRVLAGEPLRAIAHDLTRRGVLTPRDRFAQLRGREVRGYEWHSAPLKRALTSRTLLGQVVGREPVLDEDGNPVRNSRGHRVLGPERVLTHDSGRPLVRAEPILTRTMFDRVARELKSRENRKEPTVRAKGLLTGVLVCGVCGRGAYRLKGGQGRKPRYRCASAQYAATCENRSIPLELAEQTLEDRLLSVLGDMERMRRVWFEGSDHSDELAEVDEALADLTDLVGTGAYRRGTPQRARLDERIAALAARREELAAMPQEPAQWRYEGTGQNFGDWWATAPLEERNVWLRENVSMRWRAHSEGVRTVVDDIEIAMKAPDLDGGVLLEPLTELARRKAAGAWSAAGLGDLPEALAAVWMRQGPAQPSVVEEEPERPRRKGAAKRRR</sequence>
<evidence type="ECO:0000256" key="2">
    <source>
        <dbReference type="ARBA" id="ARBA00023172"/>
    </source>
</evidence>
<evidence type="ECO:0000259" key="5">
    <source>
        <dbReference type="PROSITE" id="PS51737"/>
    </source>
</evidence>
<dbReference type="PROSITE" id="PS51736">
    <property type="entry name" value="RECOMBINASES_3"/>
    <property type="match status" value="1"/>
</dbReference>
<feature type="domain" description="Recombinase" evidence="5">
    <location>
        <begin position="170"/>
        <end position="318"/>
    </location>
</feature>
<reference evidence="6 7" key="1">
    <citation type="submission" date="2023-10" db="EMBL/GenBank/DDBJ databases">
        <title>Development of a sustainable strategy for remediation of hydrocarbon-contaminated territories based on the waste exchange concept.</title>
        <authorList>
            <person name="Krivoruchko A."/>
        </authorList>
    </citation>
    <scope>NUCLEOTIDE SEQUENCE [LARGE SCALE GENOMIC DNA]</scope>
    <source>
        <strain evidence="6 7">IEGM 1266</strain>
    </source>
</reference>
<comment type="caution">
    <text evidence="6">The sequence shown here is derived from an EMBL/GenBank/DDBJ whole genome shotgun (WGS) entry which is preliminary data.</text>
</comment>
<dbReference type="SMART" id="SM00857">
    <property type="entry name" value="Resolvase"/>
    <property type="match status" value="1"/>
</dbReference>
<organism evidence="6 7">
    <name type="scientific">Gordonia amicalis</name>
    <dbReference type="NCBI Taxonomy" id="89053"/>
    <lineage>
        <taxon>Bacteria</taxon>
        <taxon>Bacillati</taxon>
        <taxon>Actinomycetota</taxon>
        <taxon>Actinomycetes</taxon>
        <taxon>Mycobacteriales</taxon>
        <taxon>Gordoniaceae</taxon>
        <taxon>Gordonia</taxon>
    </lineage>
</organism>
<feature type="domain" description="Resolvase/invertase-type recombinase catalytic" evidence="4">
    <location>
        <begin position="14"/>
        <end position="162"/>
    </location>
</feature>
<dbReference type="InterPro" id="IPR038109">
    <property type="entry name" value="DNA_bind_recomb_sf"/>
</dbReference>
<dbReference type="PANTHER" id="PTHR30461:SF2">
    <property type="entry name" value="SERINE RECOMBINASE PINE-RELATED"/>
    <property type="match status" value="1"/>
</dbReference>
<dbReference type="EMBL" id="JAWLKI010000012">
    <property type="protein sequence ID" value="MDV6308096.1"/>
    <property type="molecule type" value="Genomic_DNA"/>
</dbReference>
<feature type="region of interest" description="Disordered" evidence="3">
    <location>
        <begin position="558"/>
        <end position="582"/>
    </location>
</feature>
<name>A0ABU4DFE1_9ACTN</name>
<accession>A0ABU4DFE1</accession>
<keyword evidence="7" id="KW-1185">Reference proteome</keyword>
<proteinExistence type="predicted"/>
<dbReference type="Pfam" id="PF13408">
    <property type="entry name" value="Zn_ribbon_recom"/>
    <property type="match status" value="1"/>
</dbReference>
<dbReference type="InterPro" id="IPR006119">
    <property type="entry name" value="Resolv_N"/>
</dbReference>
<dbReference type="PANTHER" id="PTHR30461">
    <property type="entry name" value="DNA-INVERTASE FROM LAMBDOID PROPHAGE"/>
    <property type="match status" value="1"/>
</dbReference>
<dbReference type="InterPro" id="IPR036162">
    <property type="entry name" value="Resolvase-like_N_sf"/>
</dbReference>
<dbReference type="Pfam" id="PF00239">
    <property type="entry name" value="Resolvase"/>
    <property type="match status" value="1"/>
</dbReference>
<dbReference type="InterPro" id="IPR025827">
    <property type="entry name" value="Zn_ribbon_recom_dom"/>
</dbReference>
<dbReference type="CDD" id="cd00338">
    <property type="entry name" value="Ser_Recombinase"/>
    <property type="match status" value="1"/>
</dbReference>
<keyword evidence="2" id="KW-0233">DNA recombination</keyword>
<protein>
    <submittedName>
        <fullName evidence="6">Recombinase family protein</fullName>
    </submittedName>
</protein>
<dbReference type="InterPro" id="IPR050639">
    <property type="entry name" value="SSR_resolvase"/>
</dbReference>
<dbReference type="Pfam" id="PF07508">
    <property type="entry name" value="Recombinase"/>
    <property type="match status" value="1"/>
</dbReference>
<dbReference type="InterPro" id="IPR011109">
    <property type="entry name" value="DNA_bind_recombinase_dom"/>
</dbReference>
<evidence type="ECO:0000256" key="1">
    <source>
        <dbReference type="ARBA" id="ARBA00023125"/>
    </source>
</evidence>
<keyword evidence="1" id="KW-0238">DNA-binding</keyword>
<dbReference type="Proteomes" id="UP001185779">
    <property type="component" value="Unassembled WGS sequence"/>
</dbReference>
<evidence type="ECO:0000313" key="7">
    <source>
        <dbReference type="Proteomes" id="UP001185779"/>
    </source>
</evidence>
<dbReference type="Gene3D" id="3.90.1750.20">
    <property type="entry name" value="Putative Large Serine Recombinase, Chain B, Domain 2"/>
    <property type="match status" value="1"/>
</dbReference>
<dbReference type="Gene3D" id="3.40.50.1390">
    <property type="entry name" value="Resolvase, N-terminal catalytic domain"/>
    <property type="match status" value="1"/>
</dbReference>
<gene>
    <name evidence="6" type="ORF">R3P94_12320</name>
</gene>
<evidence type="ECO:0000259" key="4">
    <source>
        <dbReference type="PROSITE" id="PS51736"/>
    </source>
</evidence>
<dbReference type="PROSITE" id="PS51737">
    <property type="entry name" value="RECOMBINASE_DNA_BIND"/>
    <property type="match status" value="1"/>
</dbReference>
<evidence type="ECO:0000256" key="3">
    <source>
        <dbReference type="SAM" id="MobiDB-lite"/>
    </source>
</evidence>
<evidence type="ECO:0000313" key="6">
    <source>
        <dbReference type="EMBL" id="MDV6308096.1"/>
    </source>
</evidence>
<dbReference type="SUPFAM" id="SSF53041">
    <property type="entry name" value="Resolvase-like"/>
    <property type="match status" value="1"/>
</dbReference>